<reference evidence="1" key="1">
    <citation type="journal article" date="2014" name="Front. Microbiol.">
        <title>High frequency of phylogenetically diverse reductive dehalogenase-homologous genes in deep subseafloor sedimentary metagenomes.</title>
        <authorList>
            <person name="Kawai M."/>
            <person name="Futagami T."/>
            <person name="Toyoda A."/>
            <person name="Takaki Y."/>
            <person name="Nishi S."/>
            <person name="Hori S."/>
            <person name="Arai W."/>
            <person name="Tsubouchi T."/>
            <person name="Morono Y."/>
            <person name="Uchiyama I."/>
            <person name="Ito T."/>
            <person name="Fujiyama A."/>
            <person name="Inagaki F."/>
            <person name="Takami H."/>
        </authorList>
    </citation>
    <scope>NUCLEOTIDE SEQUENCE</scope>
    <source>
        <strain evidence="1">Expedition CK06-06</strain>
    </source>
</reference>
<dbReference type="EMBL" id="BARS01023621">
    <property type="protein sequence ID" value="GAG13100.1"/>
    <property type="molecule type" value="Genomic_DNA"/>
</dbReference>
<organism evidence="1">
    <name type="scientific">marine sediment metagenome</name>
    <dbReference type="NCBI Taxonomy" id="412755"/>
    <lineage>
        <taxon>unclassified sequences</taxon>
        <taxon>metagenomes</taxon>
        <taxon>ecological metagenomes</taxon>
    </lineage>
</organism>
<proteinExistence type="predicted"/>
<dbReference type="AlphaFoldDB" id="X0V4S2"/>
<sequence length="84" mass="8202">MLVEIECPASVKSEILGVVIGLGVEPEYIGEAAKPGSLSLGELAGVDFDGLDGVGQVGLAGEVSDNFLISKGLAGLEGDSAGGG</sequence>
<accession>X0V4S2</accession>
<name>X0V4S2_9ZZZZ</name>
<gene>
    <name evidence="1" type="ORF">S01H1_37601</name>
</gene>
<evidence type="ECO:0000313" key="1">
    <source>
        <dbReference type="EMBL" id="GAG13100.1"/>
    </source>
</evidence>
<protein>
    <submittedName>
        <fullName evidence="1">Uncharacterized protein</fullName>
    </submittedName>
</protein>
<comment type="caution">
    <text evidence="1">The sequence shown here is derived from an EMBL/GenBank/DDBJ whole genome shotgun (WGS) entry which is preliminary data.</text>
</comment>